<proteinExistence type="predicted"/>
<gene>
    <name evidence="1" type="ORF">HaLaN_31164</name>
</gene>
<protein>
    <submittedName>
        <fullName evidence="1">Uncharacterized protein</fullName>
    </submittedName>
</protein>
<organism evidence="1 2">
    <name type="scientific">Haematococcus lacustris</name>
    <name type="common">Green alga</name>
    <name type="synonym">Haematococcus pluvialis</name>
    <dbReference type="NCBI Taxonomy" id="44745"/>
    <lineage>
        <taxon>Eukaryota</taxon>
        <taxon>Viridiplantae</taxon>
        <taxon>Chlorophyta</taxon>
        <taxon>core chlorophytes</taxon>
        <taxon>Chlorophyceae</taxon>
        <taxon>CS clade</taxon>
        <taxon>Chlamydomonadales</taxon>
        <taxon>Haematococcaceae</taxon>
        <taxon>Haematococcus</taxon>
    </lineage>
</organism>
<comment type="caution">
    <text evidence="1">The sequence shown here is derived from an EMBL/GenBank/DDBJ whole genome shotgun (WGS) entry which is preliminary data.</text>
</comment>
<dbReference type="Proteomes" id="UP000485058">
    <property type="component" value="Unassembled WGS sequence"/>
</dbReference>
<reference evidence="1 2" key="1">
    <citation type="submission" date="2020-02" db="EMBL/GenBank/DDBJ databases">
        <title>Draft genome sequence of Haematococcus lacustris strain NIES-144.</title>
        <authorList>
            <person name="Morimoto D."/>
            <person name="Nakagawa S."/>
            <person name="Yoshida T."/>
            <person name="Sawayama S."/>
        </authorList>
    </citation>
    <scope>NUCLEOTIDE SEQUENCE [LARGE SCALE GENOMIC DNA]</scope>
    <source>
        <strain evidence="1 2">NIES-144</strain>
    </source>
</reference>
<accession>A0A6A0AJH9</accession>
<dbReference type="AlphaFoldDB" id="A0A6A0AJH9"/>
<name>A0A6A0AJH9_HAELA</name>
<evidence type="ECO:0000313" key="2">
    <source>
        <dbReference type="Proteomes" id="UP000485058"/>
    </source>
</evidence>
<feature type="non-terminal residue" evidence="1">
    <location>
        <position position="63"/>
    </location>
</feature>
<evidence type="ECO:0000313" key="1">
    <source>
        <dbReference type="EMBL" id="GFH32017.1"/>
    </source>
</evidence>
<sequence length="63" mass="6213">MQLAGPRGPGSTPSRIVTQGLGLHGKDLLGALTAFVPAPSVLAAPDGLLASLMGAEDGLDFEG</sequence>
<dbReference type="EMBL" id="BLLF01006158">
    <property type="protein sequence ID" value="GFH32017.1"/>
    <property type="molecule type" value="Genomic_DNA"/>
</dbReference>
<keyword evidence="2" id="KW-1185">Reference proteome</keyword>